<dbReference type="AlphaFoldDB" id="A0A1H8LI75"/>
<dbReference type="SUPFAM" id="SSF51735">
    <property type="entry name" value="NAD(P)-binding Rossmann-fold domains"/>
    <property type="match status" value="1"/>
</dbReference>
<dbReference type="OrthoDB" id="7211155at2"/>
<accession>A0A1H8LI75</accession>
<dbReference type="InterPro" id="IPR002347">
    <property type="entry name" value="SDR_fam"/>
</dbReference>
<evidence type="ECO:0000313" key="5">
    <source>
        <dbReference type="Proteomes" id="UP000183063"/>
    </source>
</evidence>
<evidence type="ECO:0000313" key="6">
    <source>
        <dbReference type="Proteomes" id="UP000198939"/>
    </source>
</evidence>
<gene>
    <name evidence="3" type="primary">bdcA_1</name>
    <name evidence="3" type="ORF">RTCCBAU85039_3035</name>
    <name evidence="4" type="ORF">SAMN05216228_10114</name>
</gene>
<keyword evidence="6" id="KW-1185">Reference proteome</keyword>
<dbReference type="PANTHER" id="PTHR43008">
    <property type="entry name" value="BENZIL REDUCTASE"/>
    <property type="match status" value="1"/>
</dbReference>
<dbReference type="GO" id="GO:0050664">
    <property type="term" value="F:oxidoreductase activity, acting on NAD(P)H, oxygen as acceptor"/>
    <property type="evidence" value="ECO:0007669"/>
    <property type="project" value="TreeGrafter"/>
</dbReference>
<keyword evidence="2" id="KW-0560">Oxidoreductase</keyword>
<dbReference type="PRINTS" id="PR00081">
    <property type="entry name" value="GDHRDH"/>
</dbReference>
<dbReference type="Proteomes" id="UP000198939">
    <property type="component" value="Unassembled WGS sequence"/>
</dbReference>
<dbReference type="RefSeq" id="WP_072376389.1">
    <property type="nucleotide sequence ID" value="NZ_FNXB01000013.1"/>
</dbReference>
<dbReference type="EMBL" id="FNXB01000013">
    <property type="protein sequence ID" value="SEH91214.1"/>
    <property type="molecule type" value="Genomic_DNA"/>
</dbReference>
<evidence type="ECO:0000313" key="4">
    <source>
        <dbReference type="EMBL" id="SEO04759.1"/>
    </source>
</evidence>
<organism evidence="3 5">
    <name type="scientific">Rhizobium tibeticum</name>
    <dbReference type="NCBI Taxonomy" id="501024"/>
    <lineage>
        <taxon>Bacteria</taxon>
        <taxon>Pseudomonadati</taxon>
        <taxon>Pseudomonadota</taxon>
        <taxon>Alphaproteobacteria</taxon>
        <taxon>Hyphomicrobiales</taxon>
        <taxon>Rhizobiaceae</taxon>
        <taxon>Rhizobium/Agrobacterium group</taxon>
        <taxon>Rhizobium</taxon>
    </lineage>
</organism>
<dbReference type="InterPro" id="IPR036291">
    <property type="entry name" value="NAD(P)-bd_dom_sf"/>
</dbReference>
<comment type="similarity">
    <text evidence="1">Belongs to the short-chain dehydrogenases/reductases (SDR) family.</text>
</comment>
<name>A0A1H8LI75_9HYPH</name>
<reference evidence="3" key="1">
    <citation type="submission" date="2016-10" db="EMBL/GenBank/DDBJ databases">
        <authorList>
            <person name="de Groot N.N."/>
        </authorList>
    </citation>
    <scope>NUCLEOTIDE SEQUENCE [LARGE SCALE GENOMIC DNA]</scope>
    <source>
        <strain evidence="3">CCBAU85039</strain>
    </source>
</reference>
<dbReference type="PANTHER" id="PTHR43008:SF4">
    <property type="entry name" value="CHAIN DEHYDROGENASE, PUTATIVE (AFU_ORTHOLOGUE AFUA_4G08710)-RELATED"/>
    <property type="match status" value="1"/>
</dbReference>
<proteinExistence type="inferred from homology"/>
<protein>
    <submittedName>
        <fullName evidence="3">Cyclic-di-GMP-binding biofilm dispersal mediator protein</fullName>
    </submittedName>
    <submittedName>
        <fullName evidence="4">NAD(P)-dependent dehydrogenase, short-chain alcohol dehydrogenase family</fullName>
    </submittedName>
</protein>
<evidence type="ECO:0000313" key="3">
    <source>
        <dbReference type="EMBL" id="SEH91214.1"/>
    </source>
</evidence>
<dbReference type="Pfam" id="PF00106">
    <property type="entry name" value="adh_short"/>
    <property type="match status" value="1"/>
</dbReference>
<reference evidence="5" key="3">
    <citation type="submission" date="2016-10" db="EMBL/GenBank/DDBJ databases">
        <authorList>
            <person name="Wibberg D."/>
        </authorList>
    </citation>
    <scope>NUCLEOTIDE SEQUENCE [LARGE SCALE GENOMIC DNA]</scope>
</reference>
<dbReference type="Gene3D" id="3.40.50.720">
    <property type="entry name" value="NAD(P)-binding Rossmann-like Domain"/>
    <property type="match status" value="1"/>
</dbReference>
<evidence type="ECO:0000256" key="1">
    <source>
        <dbReference type="ARBA" id="ARBA00006484"/>
    </source>
</evidence>
<sequence>MDLEGKRIVVVGGSRGLGRGLAEAFVVRAAEVTVVARNAAAVQGLVEQSTVTATSADATDVDAAWRIMEQTRPDLVIMNAGAEPPMERIDRIGWEAFTTNWNVDVKAALHWVQAALTLPMTPGGLVVLVSSGAAVQGSPLSGGYAGAKRAQWFIAKYAEGLSAELGLGLRFRVIVPRQMFAGTGVGDTGIAAYAAAAGRTFAEQAATWPDMTPRAFGDMVADLIGRTGLAEAMVYAVRGDTGVTVIE</sequence>
<reference evidence="4 6" key="2">
    <citation type="submission" date="2016-10" db="EMBL/GenBank/DDBJ databases">
        <authorList>
            <person name="Varghese N."/>
            <person name="Submissions S."/>
        </authorList>
    </citation>
    <scope>NUCLEOTIDE SEQUENCE [LARGE SCALE GENOMIC DNA]</scope>
    <source>
        <strain evidence="4 6">CGMCC 1.7071</strain>
    </source>
</reference>
<dbReference type="EMBL" id="FOCV01000011">
    <property type="protein sequence ID" value="SEO04759.1"/>
    <property type="molecule type" value="Genomic_DNA"/>
</dbReference>
<evidence type="ECO:0000256" key="2">
    <source>
        <dbReference type="ARBA" id="ARBA00023002"/>
    </source>
</evidence>
<dbReference type="Proteomes" id="UP000183063">
    <property type="component" value="Unassembled WGS sequence"/>
</dbReference>
<dbReference type="STRING" id="501024.RTCCBAU85039_3035"/>